<dbReference type="EMBL" id="JARIHO010000006">
    <property type="protein sequence ID" value="KAJ7359751.1"/>
    <property type="molecule type" value="Genomic_DNA"/>
</dbReference>
<feature type="region of interest" description="Disordered" evidence="1">
    <location>
        <begin position="206"/>
        <end position="258"/>
    </location>
</feature>
<feature type="region of interest" description="Disordered" evidence="1">
    <location>
        <begin position="1"/>
        <end position="25"/>
    </location>
</feature>
<feature type="region of interest" description="Disordered" evidence="1">
    <location>
        <begin position="389"/>
        <end position="480"/>
    </location>
</feature>
<accession>A0AAD7AIT4</accession>
<feature type="compositionally biased region" description="Low complexity" evidence="1">
    <location>
        <begin position="206"/>
        <end position="224"/>
    </location>
</feature>
<feature type="compositionally biased region" description="Polar residues" evidence="1">
    <location>
        <begin position="240"/>
        <end position="258"/>
    </location>
</feature>
<feature type="compositionally biased region" description="Basic and acidic residues" evidence="1">
    <location>
        <begin position="13"/>
        <end position="24"/>
    </location>
</feature>
<dbReference type="Proteomes" id="UP001218218">
    <property type="component" value="Unassembled WGS sequence"/>
</dbReference>
<protein>
    <submittedName>
        <fullName evidence="2">Uncharacterized protein</fullName>
    </submittedName>
</protein>
<evidence type="ECO:0000313" key="2">
    <source>
        <dbReference type="EMBL" id="KAJ7359751.1"/>
    </source>
</evidence>
<sequence length="480" mass="50526">MSAPPKHGGGFRDASHPRSSLGERRHQRLQWWERQLTQRWERESESEFFRGAKGELERTWARGAGTCGARSGRAEEPGSGNRGVRVLFVWPARGSACWIYRVSLSSFLFRLCAFRRCTLNYFRAASVPALISNWSLSSFRYDADYTLSGLQFVRRCPPSPPTPSINGDTDGISHHRLSSGSFLSSLPFSSGNSAFYTDTADTFPPTPFQATAAPGRSQAAALASHRSRRASPPQPFAHASGSSLLLPNSLTQRRPSTAGSGVLAVGCRCMESIRPSTAHGKLATAAAAVDDSSPFLVPPARPVPSVFSFNVGGGYGYEYEYGVATNPRKRTFGFGGVNEPYGAHRDDGDQLRAPASLSWSSATTMPALSSAPPPHPSASLQYFEAGLQSASEKGRRRGTGSARVLRRSSSTTATAASSRSTSPPGSVSTWVSSNSPQATGSASPGMGMGSARAVHAGAEASGGAVAAGVTAGAGGRGDEA</sequence>
<keyword evidence="3" id="KW-1185">Reference proteome</keyword>
<gene>
    <name evidence="2" type="ORF">DFH08DRAFT_416343</name>
</gene>
<dbReference type="AlphaFoldDB" id="A0AAD7AIT4"/>
<evidence type="ECO:0000256" key="1">
    <source>
        <dbReference type="SAM" id="MobiDB-lite"/>
    </source>
</evidence>
<feature type="compositionally biased region" description="Gly residues" evidence="1">
    <location>
        <begin position="471"/>
        <end position="480"/>
    </location>
</feature>
<evidence type="ECO:0000313" key="3">
    <source>
        <dbReference type="Proteomes" id="UP001218218"/>
    </source>
</evidence>
<comment type="caution">
    <text evidence="2">The sequence shown here is derived from an EMBL/GenBank/DDBJ whole genome shotgun (WGS) entry which is preliminary data.</text>
</comment>
<proteinExistence type="predicted"/>
<reference evidence="2" key="1">
    <citation type="submission" date="2023-03" db="EMBL/GenBank/DDBJ databases">
        <title>Massive genome expansion in bonnet fungi (Mycena s.s.) driven by repeated elements and novel gene families across ecological guilds.</title>
        <authorList>
            <consortium name="Lawrence Berkeley National Laboratory"/>
            <person name="Harder C.B."/>
            <person name="Miyauchi S."/>
            <person name="Viragh M."/>
            <person name="Kuo A."/>
            <person name="Thoen E."/>
            <person name="Andreopoulos B."/>
            <person name="Lu D."/>
            <person name="Skrede I."/>
            <person name="Drula E."/>
            <person name="Henrissat B."/>
            <person name="Morin E."/>
            <person name="Kohler A."/>
            <person name="Barry K."/>
            <person name="LaButti K."/>
            <person name="Morin E."/>
            <person name="Salamov A."/>
            <person name="Lipzen A."/>
            <person name="Mereny Z."/>
            <person name="Hegedus B."/>
            <person name="Baldrian P."/>
            <person name="Stursova M."/>
            <person name="Weitz H."/>
            <person name="Taylor A."/>
            <person name="Grigoriev I.V."/>
            <person name="Nagy L.G."/>
            <person name="Martin F."/>
            <person name="Kauserud H."/>
        </authorList>
    </citation>
    <scope>NUCLEOTIDE SEQUENCE</scope>
    <source>
        <strain evidence="2">CBHHK002</strain>
    </source>
</reference>
<feature type="compositionally biased region" description="Low complexity" evidence="1">
    <location>
        <begin position="438"/>
        <end position="470"/>
    </location>
</feature>
<name>A0AAD7AIT4_9AGAR</name>
<organism evidence="2 3">
    <name type="scientific">Mycena albidolilacea</name>
    <dbReference type="NCBI Taxonomy" id="1033008"/>
    <lineage>
        <taxon>Eukaryota</taxon>
        <taxon>Fungi</taxon>
        <taxon>Dikarya</taxon>
        <taxon>Basidiomycota</taxon>
        <taxon>Agaricomycotina</taxon>
        <taxon>Agaricomycetes</taxon>
        <taxon>Agaricomycetidae</taxon>
        <taxon>Agaricales</taxon>
        <taxon>Marasmiineae</taxon>
        <taxon>Mycenaceae</taxon>
        <taxon>Mycena</taxon>
    </lineage>
</organism>
<feature type="compositionally biased region" description="Low complexity" evidence="1">
    <location>
        <begin position="401"/>
        <end position="429"/>
    </location>
</feature>